<dbReference type="GO" id="GO:0004553">
    <property type="term" value="F:hydrolase activity, hydrolyzing O-glycosyl compounds"/>
    <property type="evidence" value="ECO:0007669"/>
    <property type="project" value="InterPro"/>
</dbReference>
<evidence type="ECO:0000256" key="2">
    <source>
        <dbReference type="ARBA" id="ARBA00023295"/>
    </source>
</evidence>
<evidence type="ECO:0000313" key="7">
    <source>
        <dbReference type="Proteomes" id="UP000593564"/>
    </source>
</evidence>
<comment type="similarity">
    <text evidence="4">Belongs to the glycosyl hydrolase 18 family.</text>
</comment>
<dbReference type="PROSITE" id="PS51910">
    <property type="entry name" value="GH18_2"/>
    <property type="match status" value="1"/>
</dbReference>
<reference evidence="6 7" key="2">
    <citation type="submission" date="2020-07" db="EMBL/GenBank/DDBJ databases">
        <title>Genome assembly of wild tea tree DASZ reveals pedigree and selection history of tea varieties.</title>
        <authorList>
            <person name="Zhang W."/>
        </authorList>
    </citation>
    <scope>NUCLEOTIDE SEQUENCE [LARGE SCALE GENOMIC DNA]</scope>
    <source>
        <strain evidence="7">cv. G240</strain>
        <tissue evidence="6">Leaf</tissue>
    </source>
</reference>
<dbReference type="AlphaFoldDB" id="A0A7J7HQ70"/>
<dbReference type="PROSITE" id="PS01095">
    <property type="entry name" value="GH18_1"/>
    <property type="match status" value="1"/>
</dbReference>
<dbReference type="SUPFAM" id="SSF51445">
    <property type="entry name" value="(Trans)glycosidases"/>
    <property type="match status" value="1"/>
</dbReference>
<sequence>MYPIHPLWVWLSIYRSLDPPSHGSTHLPDNIGNLAYPAKGAARGETNVVSLPAAGNPSNPPGVNSNRGLMNPIVPAMVSNMGFGNILMPFSCVGLDPPICMASLLAANSKLFREYTGAKSDSVKLTDVPINPHVEFHFILAFAIDYTDQSHPSPTNCKFNAFWEPNHLGPTEIATIKSKHPNVKVAASLGADSTGNNQAFFASKSKRSWIQSAISSLTTMIKHYNLDGIDIDYEHVNSDPNTFAQCIGQLITGLKKKKVVSFHLLPSHLTMTMGQCRAITWLGGRSCYSRYSTVTTAIATATADTPVNLNHTAKATVTSDGNYNNRYVTALRNEQKKNYGEGQVLASFISGGGQGLGPEDGFFEACDELVGEGKLGGIFVWCAVESRGHGFKYEKKSQDLLVSA</sequence>
<comment type="caution">
    <text evidence="6">The sequence shown here is derived from an EMBL/GenBank/DDBJ whole genome shotgun (WGS) entry which is preliminary data.</text>
</comment>
<dbReference type="InterPro" id="IPR000677">
    <property type="entry name" value="Chitinase-like"/>
</dbReference>
<dbReference type="InterPro" id="IPR001223">
    <property type="entry name" value="Glyco_hydro18_cat"/>
</dbReference>
<evidence type="ECO:0000259" key="5">
    <source>
        <dbReference type="PROSITE" id="PS51910"/>
    </source>
</evidence>
<keyword evidence="2 3" id="KW-0326">Glycosidase</keyword>
<dbReference type="PANTHER" id="PTHR46476:SF8">
    <property type="entry name" value="CHITINASE 2-LIKE"/>
    <property type="match status" value="1"/>
</dbReference>
<organism evidence="6 7">
    <name type="scientific">Camellia sinensis</name>
    <name type="common">Tea plant</name>
    <name type="synonym">Thea sinensis</name>
    <dbReference type="NCBI Taxonomy" id="4442"/>
    <lineage>
        <taxon>Eukaryota</taxon>
        <taxon>Viridiplantae</taxon>
        <taxon>Streptophyta</taxon>
        <taxon>Embryophyta</taxon>
        <taxon>Tracheophyta</taxon>
        <taxon>Spermatophyta</taxon>
        <taxon>Magnoliopsida</taxon>
        <taxon>eudicotyledons</taxon>
        <taxon>Gunneridae</taxon>
        <taxon>Pentapetalae</taxon>
        <taxon>asterids</taxon>
        <taxon>Ericales</taxon>
        <taxon>Theaceae</taxon>
        <taxon>Camellia</taxon>
    </lineage>
</organism>
<accession>A0A7J7HQ70</accession>
<dbReference type="InterPro" id="IPR017853">
    <property type="entry name" value="GH"/>
</dbReference>
<reference evidence="7" key="1">
    <citation type="journal article" date="2020" name="Nat. Commun.">
        <title>Genome assembly of wild tea tree DASZ reveals pedigree and selection history of tea varieties.</title>
        <authorList>
            <person name="Zhang W."/>
            <person name="Zhang Y."/>
            <person name="Qiu H."/>
            <person name="Guo Y."/>
            <person name="Wan H."/>
            <person name="Zhang X."/>
            <person name="Scossa F."/>
            <person name="Alseekh S."/>
            <person name="Zhang Q."/>
            <person name="Wang P."/>
            <person name="Xu L."/>
            <person name="Schmidt M.H."/>
            <person name="Jia X."/>
            <person name="Li D."/>
            <person name="Zhu A."/>
            <person name="Guo F."/>
            <person name="Chen W."/>
            <person name="Ni D."/>
            <person name="Usadel B."/>
            <person name="Fernie A.R."/>
            <person name="Wen W."/>
        </authorList>
    </citation>
    <scope>NUCLEOTIDE SEQUENCE [LARGE SCALE GENOMIC DNA]</scope>
    <source>
        <strain evidence="7">cv. G240</strain>
    </source>
</reference>
<proteinExistence type="inferred from homology"/>
<evidence type="ECO:0000256" key="1">
    <source>
        <dbReference type="ARBA" id="ARBA00022801"/>
    </source>
</evidence>
<dbReference type="EMBL" id="JACBKZ010000003">
    <property type="protein sequence ID" value="KAF5954138.1"/>
    <property type="molecule type" value="Genomic_DNA"/>
</dbReference>
<protein>
    <recommendedName>
        <fullName evidence="5">GH18 domain-containing protein</fullName>
    </recommendedName>
</protein>
<gene>
    <name evidence="6" type="ORF">HYC85_006994</name>
</gene>
<feature type="domain" description="GH18" evidence="5">
    <location>
        <begin position="109"/>
        <end position="404"/>
    </location>
</feature>
<dbReference type="PRINTS" id="PR00551">
    <property type="entry name" value="2SGLOBULIN"/>
</dbReference>
<dbReference type="InterPro" id="IPR001579">
    <property type="entry name" value="Glyco_hydro_18_chit_AS"/>
</dbReference>
<dbReference type="Pfam" id="PF00704">
    <property type="entry name" value="Glyco_hydro_18"/>
    <property type="match status" value="1"/>
</dbReference>
<dbReference type="GO" id="GO:0005975">
    <property type="term" value="P:carbohydrate metabolic process"/>
    <property type="evidence" value="ECO:0007669"/>
    <property type="project" value="InterPro"/>
</dbReference>
<evidence type="ECO:0000256" key="4">
    <source>
        <dbReference type="RuleBase" id="RU004453"/>
    </source>
</evidence>
<keyword evidence="1 3" id="KW-0378">Hydrolase</keyword>
<dbReference type="PANTHER" id="PTHR46476">
    <property type="entry name" value="CHITINASE 2-LIKE"/>
    <property type="match status" value="1"/>
</dbReference>
<dbReference type="Gene3D" id="3.20.20.80">
    <property type="entry name" value="Glycosidases"/>
    <property type="match status" value="1"/>
</dbReference>
<evidence type="ECO:0000313" key="6">
    <source>
        <dbReference type="EMBL" id="KAF5954138.1"/>
    </source>
</evidence>
<evidence type="ECO:0000256" key="3">
    <source>
        <dbReference type="RuleBase" id="RU000489"/>
    </source>
</evidence>
<keyword evidence="7" id="KW-1185">Reference proteome</keyword>
<dbReference type="Proteomes" id="UP000593564">
    <property type="component" value="Unassembled WGS sequence"/>
</dbReference>
<name>A0A7J7HQ70_CAMSI</name>